<dbReference type="Proteomes" id="UP000476332">
    <property type="component" value="Unassembled WGS sequence"/>
</dbReference>
<dbReference type="Gene3D" id="3.30.360.10">
    <property type="entry name" value="Dihydrodipicolinate Reductase, domain 2"/>
    <property type="match status" value="1"/>
</dbReference>
<accession>A0A6L9MEN4</accession>
<evidence type="ECO:0000259" key="4">
    <source>
        <dbReference type="Pfam" id="PF22725"/>
    </source>
</evidence>
<dbReference type="InterPro" id="IPR050984">
    <property type="entry name" value="Gfo/Idh/MocA_domain"/>
</dbReference>
<dbReference type="PANTHER" id="PTHR22604">
    <property type="entry name" value="OXIDOREDUCTASES"/>
    <property type="match status" value="1"/>
</dbReference>
<dbReference type="Pfam" id="PF01408">
    <property type="entry name" value="GFO_IDH_MocA"/>
    <property type="match status" value="1"/>
</dbReference>
<comment type="similarity">
    <text evidence="1">Belongs to the Gfo/Idh/MocA family.</text>
</comment>
<dbReference type="PANTHER" id="PTHR22604:SF105">
    <property type="entry name" value="TRANS-1,2-DIHYDROBENZENE-1,2-DIOL DEHYDROGENASE"/>
    <property type="match status" value="1"/>
</dbReference>
<evidence type="ECO:0000259" key="3">
    <source>
        <dbReference type="Pfam" id="PF01408"/>
    </source>
</evidence>
<evidence type="ECO:0000313" key="5">
    <source>
        <dbReference type="EMBL" id="NDV86285.1"/>
    </source>
</evidence>
<reference evidence="5 6" key="1">
    <citation type="submission" date="2020-01" db="EMBL/GenBank/DDBJ databases">
        <title>Genomes of bacteria type strains.</title>
        <authorList>
            <person name="Chen J."/>
            <person name="Zhu S."/>
            <person name="Chen J."/>
        </authorList>
    </citation>
    <scope>NUCLEOTIDE SEQUENCE [LARGE SCALE GENOMIC DNA]</scope>
    <source>
        <strain evidence="5 6">KCTC 52919</strain>
    </source>
</reference>
<protein>
    <submittedName>
        <fullName evidence="5">Gfo/Idh/MocA family oxidoreductase</fullName>
    </submittedName>
</protein>
<dbReference type="EMBL" id="JAAAMJ010000003">
    <property type="protein sequence ID" value="NDV86285.1"/>
    <property type="molecule type" value="Genomic_DNA"/>
</dbReference>
<dbReference type="GO" id="GO:0000166">
    <property type="term" value="F:nucleotide binding"/>
    <property type="evidence" value="ECO:0007669"/>
    <property type="project" value="InterPro"/>
</dbReference>
<proteinExistence type="inferred from homology"/>
<dbReference type="Gene3D" id="3.40.50.720">
    <property type="entry name" value="NAD(P)-binding Rossmann-like Domain"/>
    <property type="match status" value="1"/>
</dbReference>
<dbReference type="RefSeq" id="WP_163043043.1">
    <property type="nucleotide sequence ID" value="NZ_JAAAMJ010000003.1"/>
</dbReference>
<dbReference type="AlphaFoldDB" id="A0A6L9MEN4"/>
<dbReference type="InterPro" id="IPR036291">
    <property type="entry name" value="NAD(P)-bd_dom_sf"/>
</dbReference>
<feature type="domain" description="Gfo/Idh/MocA-like oxidoreductase N-terminal" evidence="3">
    <location>
        <begin position="3"/>
        <end position="120"/>
    </location>
</feature>
<dbReference type="InterPro" id="IPR000683">
    <property type="entry name" value="Gfo/Idh/MocA-like_OxRdtase_N"/>
</dbReference>
<dbReference type="GO" id="GO:0016491">
    <property type="term" value="F:oxidoreductase activity"/>
    <property type="evidence" value="ECO:0007669"/>
    <property type="project" value="UniProtKB-KW"/>
</dbReference>
<sequence>MLNWGILSTAKIGRDRLIPAIAGSRNGSLAAIASRDGERAFEVAATYGIRQALGSYEALLESPDVEAVYIPLPTAQHAEWTLKAIAAGKHVLCEKPMGMNAGEIAEIAAAAAAAGLVVAEAYMVTYHPQWLMVRDLLGAGAIGRLRHVESTFSYHNVDPANMRNRPDLGGGALRDIGVYPLVGARFATGLEPRRVRATIAVDPAFGTDSFVTGTVDFGDFAMSLTLGTGMAHRQTMVFHGEDGVIEIAAPFNAGLYDGDSVTLHDRSRRRAEIFRFPGVDQYVLQVEAFVDKVRGHDVAVFPLESSRRNQAAIDALFAAGESGDWVDVAG</sequence>
<keyword evidence="6" id="KW-1185">Reference proteome</keyword>
<evidence type="ECO:0000256" key="2">
    <source>
        <dbReference type="ARBA" id="ARBA00023002"/>
    </source>
</evidence>
<keyword evidence="2" id="KW-0560">Oxidoreductase</keyword>
<dbReference type="SUPFAM" id="SSF55347">
    <property type="entry name" value="Glyceraldehyde-3-phosphate dehydrogenase-like, C-terminal domain"/>
    <property type="match status" value="1"/>
</dbReference>
<feature type="domain" description="GFO/IDH/MocA-like oxidoreductase" evidence="4">
    <location>
        <begin position="131"/>
        <end position="246"/>
    </location>
</feature>
<dbReference type="InterPro" id="IPR055170">
    <property type="entry name" value="GFO_IDH_MocA-like_dom"/>
</dbReference>
<evidence type="ECO:0000256" key="1">
    <source>
        <dbReference type="ARBA" id="ARBA00010928"/>
    </source>
</evidence>
<dbReference type="Pfam" id="PF22725">
    <property type="entry name" value="GFO_IDH_MocA_C3"/>
    <property type="match status" value="1"/>
</dbReference>
<evidence type="ECO:0000313" key="6">
    <source>
        <dbReference type="Proteomes" id="UP000476332"/>
    </source>
</evidence>
<dbReference type="SUPFAM" id="SSF51735">
    <property type="entry name" value="NAD(P)-binding Rossmann-fold domains"/>
    <property type="match status" value="1"/>
</dbReference>
<organism evidence="5 6">
    <name type="scientific">Aurantimonas aggregata</name>
    <dbReference type="NCBI Taxonomy" id="2047720"/>
    <lineage>
        <taxon>Bacteria</taxon>
        <taxon>Pseudomonadati</taxon>
        <taxon>Pseudomonadota</taxon>
        <taxon>Alphaproteobacteria</taxon>
        <taxon>Hyphomicrobiales</taxon>
        <taxon>Aurantimonadaceae</taxon>
        <taxon>Aurantimonas</taxon>
    </lineage>
</organism>
<comment type="caution">
    <text evidence="5">The sequence shown here is derived from an EMBL/GenBank/DDBJ whole genome shotgun (WGS) entry which is preliminary data.</text>
</comment>
<gene>
    <name evidence="5" type="ORF">GTW51_06175</name>
</gene>
<name>A0A6L9MEN4_9HYPH</name>